<keyword evidence="7 8" id="KW-0030">Aminoacyl-tRNA synthetase</keyword>
<dbReference type="NCBIfam" id="TIGR00389">
    <property type="entry name" value="glyS_dimeric"/>
    <property type="match status" value="1"/>
</dbReference>
<protein>
    <recommendedName>
        <fullName evidence="8">Glycine--tRNA ligase</fullName>
        <ecNumber evidence="8">6.1.1.14</ecNumber>
    </recommendedName>
    <alternativeName>
        <fullName evidence="8">Glycyl-tRNA synthetase</fullName>
        <shortName evidence="8">GlyRS</shortName>
    </alternativeName>
</protein>
<evidence type="ECO:0000256" key="4">
    <source>
        <dbReference type="ARBA" id="ARBA00022741"/>
    </source>
</evidence>
<name>A0A4Q2K9B3_9FIRM</name>
<feature type="binding site" evidence="8">
    <location>
        <begin position="215"/>
        <end position="220"/>
    </location>
    <ligand>
        <name>ATP</name>
        <dbReference type="ChEBI" id="CHEBI:30616"/>
    </ligand>
</feature>
<dbReference type="GO" id="GO:0016740">
    <property type="term" value="F:transferase activity"/>
    <property type="evidence" value="ECO:0007669"/>
    <property type="project" value="UniProtKB-ARBA"/>
</dbReference>
<dbReference type="GO" id="GO:0015966">
    <property type="term" value="P:diadenosine tetraphosphate biosynthetic process"/>
    <property type="evidence" value="ECO:0007669"/>
    <property type="project" value="UniProtKB-ARBA"/>
</dbReference>
<dbReference type="HAMAP" id="MF_00253_B">
    <property type="entry name" value="Gly_tRNA_synth_B"/>
    <property type="match status" value="1"/>
</dbReference>
<dbReference type="GO" id="GO:0005524">
    <property type="term" value="F:ATP binding"/>
    <property type="evidence" value="ECO:0007669"/>
    <property type="project" value="UniProtKB-UniRule"/>
</dbReference>
<accession>A0A4Q2K9B3</accession>
<dbReference type="CDD" id="cd00858">
    <property type="entry name" value="GlyRS_anticodon"/>
    <property type="match status" value="1"/>
</dbReference>
<dbReference type="SUPFAM" id="SSF55681">
    <property type="entry name" value="Class II aaRS and biotin synthetases"/>
    <property type="match status" value="1"/>
</dbReference>
<dbReference type="Gene3D" id="3.40.50.800">
    <property type="entry name" value="Anticodon-binding domain"/>
    <property type="match status" value="1"/>
</dbReference>
<feature type="binding site" evidence="8">
    <location>
        <position position="173"/>
    </location>
    <ligand>
        <name>substrate</name>
    </ligand>
</feature>
<dbReference type="SUPFAM" id="SSF52954">
    <property type="entry name" value="Class II aaRS ABD-related"/>
    <property type="match status" value="1"/>
</dbReference>
<dbReference type="GO" id="GO:0004820">
    <property type="term" value="F:glycine-tRNA ligase activity"/>
    <property type="evidence" value="ECO:0007669"/>
    <property type="project" value="UniProtKB-UniRule"/>
</dbReference>
<evidence type="ECO:0000256" key="1">
    <source>
        <dbReference type="ARBA" id="ARBA00008226"/>
    </source>
</evidence>
<dbReference type="GO" id="GO:1990742">
    <property type="term" value="C:microvesicle"/>
    <property type="evidence" value="ECO:0007669"/>
    <property type="project" value="UniProtKB-ARBA"/>
</dbReference>
<dbReference type="InterPro" id="IPR002315">
    <property type="entry name" value="tRNA-synt_gly"/>
</dbReference>
<keyword evidence="5 8" id="KW-0067">ATP-binding</keyword>
<dbReference type="GO" id="GO:0004081">
    <property type="term" value="F:bis(5'-nucleosyl)-tetraphosphatase (asymmetrical) activity"/>
    <property type="evidence" value="ECO:0007669"/>
    <property type="project" value="UniProtKB-ARBA"/>
</dbReference>
<dbReference type="PANTHER" id="PTHR10745">
    <property type="entry name" value="GLYCYL-TRNA SYNTHETASE/DNA POLYMERASE SUBUNIT GAMMA-2"/>
    <property type="match status" value="1"/>
</dbReference>
<dbReference type="InterPro" id="IPR004154">
    <property type="entry name" value="Anticodon-bd"/>
</dbReference>
<dbReference type="InterPro" id="IPR045864">
    <property type="entry name" value="aa-tRNA-synth_II/BPL/LPL"/>
</dbReference>
<comment type="similarity">
    <text evidence="1 8">Belongs to the class-II aminoacyl-tRNA synthetase family.</text>
</comment>
<feature type="binding site" evidence="8">
    <location>
        <position position="102"/>
    </location>
    <ligand>
        <name>substrate</name>
    </ligand>
</feature>
<dbReference type="FunFam" id="3.40.50.800:FF:000002">
    <property type="entry name" value="Glycine--tRNA ligase"/>
    <property type="match status" value="1"/>
</dbReference>
<proteinExistence type="inferred from homology"/>
<dbReference type="OrthoDB" id="9760853at2"/>
<dbReference type="AlphaFoldDB" id="A0A4Q2K9B3"/>
<feature type="binding site" evidence="8">
    <location>
        <begin position="327"/>
        <end position="331"/>
    </location>
    <ligand>
        <name>substrate</name>
    </ligand>
</feature>
<dbReference type="PROSITE" id="PS50862">
    <property type="entry name" value="AA_TRNA_LIGASE_II"/>
    <property type="match status" value="1"/>
</dbReference>
<dbReference type="NCBIfam" id="NF003211">
    <property type="entry name" value="PRK04173.1"/>
    <property type="match status" value="1"/>
</dbReference>
<comment type="subunit">
    <text evidence="8">Homodimer.</text>
</comment>
<evidence type="ECO:0000256" key="8">
    <source>
        <dbReference type="HAMAP-Rule" id="MF_00253"/>
    </source>
</evidence>
<evidence type="ECO:0000256" key="3">
    <source>
        <dbReference type="ARBA" id="ARBA00022598"/>
    </source>
</evidence>
<keyword evidence="6 8" id="KW-0648">Protein biosynthesis</keyword>
<dbReference type="EC" id="6.1.1.14" evidence="8"/>
<dbReference type="Pfam" id="PF03129">
    <property type="entry name" value="HGTP_anticodon"/>
    <property type="match status" value="1"/>
</dbReference>
<dbReference type="InterPro" id="IPR033731">
    <property type="entry name" value="GlyRS-like_core"/>
</dbReference>
<dbReference type="InterPro" id="IPR027031">
    <property type="entry name" value="Gly-tRNA_synthase/POLG2"/>
</dbReference>
<reference evidence="10 11" key="1">
    <citation type="journal article" date="2019" name="Gut">
        <title>Antibiotics-induced monodominance of a novel gut bacterial order.</title>
        <authorList>
            <person name="Hildebrand F."/>
            <person name="Moitinho-Silva L."/>
            <person name="Blasche S."/>
            <person name="Jahn M.T."/>
            <person name="Gossmann T.I."/>
            <person name="Heuerta-Cepas J."/>
            <person name="Hercog R."/>
            <person name="Luetge M."/>
            <person name="Bahram M."/>
            <person name="Pryszlak A."/>
            <person name="Alves R.J."/>
            <person name="Waszak S.M."/>
            <person name="Zhu A."/>
            <person name="Ye L."/>
            <person name="Costea P.I."/>
            <person name="Aalvink S."/>
            <person name="Belzer C."/>
            <person name="Forslund S.K."/>
            <person name="Sunagawa S."/>
            <person name="Hentschel U."/>
            <person name="Merten C."/>
            <person name="Patil K.R."/>
            <person name="Benes V."/>
            <person name="Bork P."/>
        </authorList>
    </citation>
    <scope>NUCLEOTIDE SEQUENCE [LARGE SCALE GENOMIC DNA]</scope>
    <source>
        <strain evidence="10 11">HDS1380</strain>
    </source>
</reference>
<comment type="function">
    <text evidence="8">Catalyzes the attachment of glycine to tRNA(Gly).</text>
</comment>
<sequence>MSDKTAATMDKIVNLCKARGIIFPGSEIYGGMGNTWDYGPVGVEIKNNVKRAWWKKFVQESDNSFGVDAAILMNSRVWEASGHTSSFTDPKMDCKECKARFRADNLIENHSKGKVNPDVLSNEEMEAYIAEHKVACPNCGKHNWTPIRTFNLMFETSRGVTDESQNKIYLRPETAQGEFVNFLNVQRTTRAKVPFGIAQIGKAFRNEITPGNFIFRTIEFEQMEHQWFCKEGTDTEFYEEYKKKALEFLLCLGFEREHLRYKDHDKLAHYAKSACDIQYLFPIGWQELNGIHNRTNYDLSRHQEFSGRNMFYLDPVTNEKYIPYVVEYSIGADRLMLAVLCEAYDEETLEGGDTRVVMHFHPAVAAYKAAILPLQKNLSEKAKEVAKQLSKKFMITYDEAGSIGKRYRRQDEIGTPYCITIDFETLDNNTVTVRDRDTMSQIRMDIGELAAFIEKSMEI</sequence>
<dbReference type="InterPro" id="IPR022961">
    <property type="entry name" value="Gly_tRNA_ligase_bac"/>
</dbReference>
<dbReference type="InterPro" id="IPR036621">
    <property type="entry name" value="Anticodon-bd_dom_sf"/>
</dbReference>
<comment type="catalytic activity">
    <reaction evidence="8">
        <text>tRNA(Gly) + glycine + ATP = glycyl-tRNA(Gly) + AMP + diphosphate</text>
        <dbReference type="Rhea" id="RHEA:16013"/>
        <dbReference type="Rhea" id="RHEA-COMP:9664"/>
        <dbReference type="Rhea" id="RHEA-COMP:9683"/>
        <dbReference type="ChEBI" id="CHEBI:30616"/>
        <dbReference type="ChEBI" id="CHEBI:33019"/>
        <dbReference type="ChEBI" id="CHEBI:57305"/>
        <dbReference type="ChEBI" id="CHEBI:78442"/>
        <dbReference type="ChEBI" id="CHEBI:78522"/>
        <dbReference type="ChEBI" id="CHEBI:456215"/>
        <dbReference type="EC" id="6.1.1.14"/>
    </reaction>
</comment>
<dbReference type="Gene3D" id="3.30.930.10">
    <property type="entry name" value="Bira Bifunctional Protein, Domain 2"/>
    <property type="match status" value="1"/>
</dbReference>
<evidence type="ECO:0000256" key="7">
    <source>
        <dbReference type="ARBA" id="ARBA00023146"/>
    </source>
</evidence>
<dbReference type="PANTHER" id="PTHR10745:SF8">
    <property type="entry name" value="DNA POLYMERASE SUBUNIT GAMMA-2, MITOCHONDRIAL"/>
    <property type="match status" value="1"/>
</dbReference>
<evidence type="ECO:0000256" key="2">
    <source>
        <dbReference type="ARBA" id="ARBA00022490"/>
    </source>
</evidence>
<dbReference type="GO" id="GO:0005829">
    <property type="term" value="C:cytosol"/>
    <property type="evidence" value="ECO:0007669"/>
    <property type="project" value="UniProtKB-ARBA"/>
</dbReference>
<evidence type="ECO:0000256" key="5">
    <source>
        <dbReference type="ARBA" id="ARBA00022840"/>
    </source>
</evidence>
<gene>
    <name evidence="8" type="primary">glyQS</name>
    <name evidence="10" type="ORF">ESZ91_01915</name>
</gene>
<feature type="binding site" evidence="8">
    <location>
        <begin position="287"/>
        <end position="288"/>
    </location>
    <ligand>
        <name>ATP</name>
        <dbReference type="ChEBI" id="CHEBI:30616"/>
    </ligand>
</feature>
<evidence type="ECO:0000313" key="11">
    <source>
        <dbReference type="Proteomes" id="UP000291269"/>
    </source>
</evidence>
<dbReference type="InterPro" id="IPR006195">
    <property type="entry name" value="aa-tRNA-synth_II"/>
</dbReference>
<dbReference type="Pfam" id="PF00587">
    <property type="entry name" value="tRNA-synt_2b"/>
    <property type="match status" value="1"/>
</dbReference>
<dbReference type="InterPro" id="IPR002314">
    <property type="entry name" value="aa-tRNA-synt_IIb"/>
</dbReference>
<feature type="binding site" evidence="8">
    <location>
        <begin position="331"/>
        <end position="334"/>
    </location>
    <ligand>
        <name>ATP</name>
        <dbReference type="ChEBI" id="CHEBI:30616"/>
    </ligand>
</feature>
<keyword evidence="3 8" id="KW-0436">Ligase</keyword>
<keyword evidence="4 8" id="KW-0547">Nucleotide-binding</keyword>
<dbReference type="Proteomes" id="UP000291269">
    <property type="component" value="Unassembled WGS sequence"/>
</dbReference>
<comment type="caution">
    <text evidence="10">The sequence shown here is derived from an EMBL/GenBank/DDBJ whole genome shotgun (WGS) entry which is preliminary data.</text>
</comment>
<keyword evidence="2 8" id="KW-0963">Cytoplasm</keyword>
<evidence type="ECO:0000313" key="10">
    <source>
        <dbReference type="EMBL" id="RXZ61165.1"/>
    </source>
</evidence>
<dbReference type="PRINTS" id="PR01043">
    <property type="entry name" value="TRNASYNTHGLY"/>
</dbReference>
<keyword evidence="11" id="KW-1185">Reference proteome</keyword>
<dbReference type="CDD" id="cd00774">
    <property type="entry name" value="GlyRS-like_core"/>
    <property type="match status" value="1"/>
</dbReference>
<dbReference type="GO" id="GO:0006426">
    <property type="term" value="P:glycyl-tRNA aminoacylation"/>
    <property type="evidence" value="ECO:0007669"/>
    <property type="project" value="UniProtKB-UniRule"/>
</dbReference>
<dbReference type="RefSeq" id="WP_129223579.1">
    <property type="nucleotide sequence ID" value="NZ_SDOZ01000002.1"/>
</dbReference>
<dbReference type="GO" id="GO:0070062">
    <property type="term" value="C:extracellular exosome"/>
    <property type="evidence" value="ECO:0007669"/>
    <property type="project" value="UniProtKB-ARBA"/>
</dbReference>
<organism evidence="10 11">
    <name type="scientific">Candidatus Borkfalkia ceftriaxoniphila</name>
    <dbReference type="NCBI Taxonomy" id="2508949"/>
    <lineage>
        <taxon>Bacteria</taxon>
        <taxon>Bacillati</taxon>
        <taxon>Bacillota</taxon>
        <taxon>Clostridia</taxon>
        <taxon>Christensenellales</taxon>
        <taxon>Christensenellaceae</taxon>
        <taxon>Candidatus Borkfalkia</taxon>
    </lineage>
</organism>
<evidence type="ECO:0000259" key="9">
    <source>
        <dbReference type="PROSITE" id="PS50862"/>
    </source>
</evidence>
<feature type="domain" description="Aminoacyl-transfer RNA synthetases class-II family profile" evidence="9">
    <location>
        <begin position="10"/>
        <end position="373"/>
    </location>
</feature>
<dbReference type="EMBL" id="SDOZ01000002">
    <property type="protein sequence ID" value="RXZ61165.1"/>
    <property type="molecule type" value="Genomic_DNA"/>
</dbReference>
<evidence type="ECO:0000256" key="6">
    <source>
        <dbReference type="ARBA" id="ARBA00022917"/>
    </source>
</evidence>
<dbReference type="GO" id="GO:0140096">
    <property type="term" value="F:catalytic activity, acting on a protein"/>
    <property type="evidence" value="ECO:0007669"/>
    <property type="project" value="UniProtKB-ARBA"/>
</dbReference>
<feature type="binding site" evidence="8">
    <location>
        <begin position="220"/>
        <end position="224"/>
    </location>
    <ligand>
        <name>substrate</name>
    </ligand>
</feature>
<feature type="binding site" evidence="8">
    <location>
        <begin position="205"/>
        <end position="207"/>
    </location>
    <ligand>
        <name>ATP</name>
        <dbReference type="ChEBI" id="CHEBI:30616"/>
    </ligand>
</feature>
<comment type="subcellular location">
    <subcellularLocation>
        <location evidence="8">Cytoplasm</location>
    </subcellularLocation>
</comment>